<accession>E3NX46</accession>
<keyword evidence="1" id="KW-1133">Transmembrane helix</keyword>
<dbReference type="Pfam" id="PF10327">
    <property type="entry name" value="7TM_GPCR_Sri"/>
    <property type="match status" value="1"/>
</dbReference>
<evidence type="ECO:0000256" key="1">
    <source>
        <dbReference type="SAM" id="Phobius"/>
    </source>
</evidence>
<feature type="transmembrane region" description="Helical" evidence="1">
    <location>
        <begin position="51"/>
        <end position="69"/>
    </location>
</feature>
<proteinExistence type="predicted"/>
<keyword evidence="3" id="KW-1185">Reference proteome</keyword>
<evidence type="ECO:0000313" key="3">
    <source>
        <dbReference type="Proteomes" id="UP000008281"/>
    </source>
</evidence>
<name>E3NX46_CAERE</name>
<dbReference type="PANTHER" id="PTHR45830:SF12">
    <property type="entry name" value="G_PROTEIN_RECEP_F1_2 DOMAIN-CONTAINING PROTEIN-RELATED"/>
    <property type="match status" value="1"/>
</dbReference>
<dbReference type="AlphaFoldDB" id="E3NX46"/>
<reference evidence="2" key="1">
    <citation type="submission" date="2007-07" db="EMBL/GenBank/DDBJ databases">
        <title>PCAP assembly of the Caenorhabditis remanei genome.</title>
        <authorList>
            <consortium name="The Caenorhabditis remanei Sequencing Consortium"/>
            <person name="Wilson R.K."/>
        </authorList>
    </citation>
    <scope>NUCLEOTIDE SEQUENCE [LARGE SCALE GENOMIC DNA]</scope>
    <source>
        <strain evidence="2">PB4641</strain>
    </source>
</reference>
<keyword evidence="1" id="KW-0812">Transmembrane</keyword>
<dbReference type="InParanoid" id="E3NX46"/>
<evidence type="ECO:0008006" key="4">
    <source>
        <dbReference type="Google" id="ProtNLM"/>
    </source>
</evidence>
<dbReference type="OrthoDB" id="5872351at2759"/>
<dbReference type="EMBL" id="DS272052">
    <property type="protein sequence ID" value="EFP11812.1"/>
    <property type="molecule type" value="Genomic_DNA"/>
</dbReference>
<gene>
    <name evidence="2" type="ORF">CRE_15264</name>
</gene>
<feature type="transmembrane region" description="Helical" evidence="1">
    <location>
        <begin position="20"/>
        <end position="39"/>
    </location>
</feature>
<sequence>MPTNFSIEFQPPSYLAEHFYISGTISVICNAFISYLLFFKGKKLDTFRYYLLAYQLFCAIGDIHLSVLMQPIGLFPITAGYSNGLLGKFLSVPVDIQMTLLSLLASMHVIC</sequence>
<dbReference type="Proteomes" id="UP000008281">
    <property type="component" value="Unassembled WGS sequence"/>
</dbReference>
<keyword evidence="1" id="KW-0472">Membrane</keyword>
<organism evidence="3">
    <name type="scientific">Caenorhabditis remanei</name>
    <name type="common">Caenorhabditis vulgaris</name>
    <dbReference type="NCBI Taxonomy" id="31234"/>
    <lineage>
        <taxon>Eukaryota</taxon>
        <taxon>Metazoa</taxon>
        <taxon>Ecdysozoa</taxon>
        <taxon>Nematoda</taxon>
        <taxon>Chromadorea</taxon>
        <taxon>Rhabditida</taxon>
        <taxon>Rhabditina</taxon>
        <taxon>Rhabditomorpha</taxon>
        <taxon>Rhabditoidea</taxon>
        <taxon>Rhabditidae</taxon>
        <taxon>Peloderinae</taxon>
        <taxon>Caenorhabditis</taxon>
    </lineage>
</organism>
<dbReference type="HOGENOM" id="CLU_2160748_0_0_1"/>
<dbReference type="InterPro" id="IPR019429">
    <property type="entry name" value="7TM_GPCR_serpentine_rcpt_Sri"/>
</dbReference>
<dbReference type="PANTHER" id="PTHR45830">
    <property type="entry name" value="SERPENTINE RECEPTOR, CLASS I"/>
    <property type="match status" value="1"/>
</dbReference>
<evidence type="ECO:0000313" key="2">
    <source>
        <dbReference type="EMBL" id="EFP11812.1"/>
    </source>
</evidence>
<protein>
    <recommendedName>
        <fullName evidence="4">7TM GPCR serpentine receptor class x (Srx) domain-containing protein</fullName>
    </recommendedName>
</protein>